<evidence type="ECO:0000313" key="2">
    <source>
        <dbReference type="WBParaSite" id="PS1159_v2.g16304.t1"/>
    </source>
</evidence>
<protein>
    <submittedName>
        <fullName evidence="2">Uncharacterized protein</fullName>
    </submittedName>
</protein>
<proteinExistence type="predicted"/>
<dbReference type="WBParaSite" id="PS1159_v2.g16304.t1">
    <property type="protein sequence ID" value="PS1159_v2.g16304.t1"/>
    <property type="gene ID" value="PS1159_v2.g16304"/>
</dbReference>
<dbReference type="Proteomes" id="UP000887580">
    <property type="component" value="Unplaced"/>
</dbReference>
<name>A0AC35FD47_9BILA</name>
<organism evidence="1 2">
    <name type="scientific">Panagrolaimus sp. PS1159</name>
    <dbReference type="NCBI Taxonomy" id="55785"/>
    <lineage>
        <taxon>Eukaryota</taxon>
        <taxon>Metazoa</taxon>
        <taxon>Ecdysozoa</taxon>
        <taxon>Nematoda</taxon>
        <taxon>Chromadorea</taxon>
        <taxon>Rhabditida</taxon>
        <taxon>Tylenchina</taxon>
        <taxon>Panagrolaimomorpha</taxon>
        <taxon>Panagrolaimoidea</taxon>
        <taxon>Panagrolaimidae</taxon>
        <taxon>Panagrolaimus</taxon>
    </lineage>
</organism>
<accession>A0AC35FD47</accession>
<sequence length="67" mass="7414">MDKFHCYFILAFCILSYVYGDTFVKAGILLGNVENTNRNMVCTITCVDAPKSTPLPHHGCNDTDGLN</sequence>
<evidence type="ECO:0000313" key="1">
    <source>
        <dbReference type="Proteomes" id="UP000887580"/>
    </source>
</evidence>
<reference evidence="2" key="1">
    <citation type="submission" date="2022-11" db="UniProtKB">
        <authorList>
            <consortium name="WormBaseParasite"/>
        </authorList>
    </citation>
    <scope>IDENTIFICATION</scope>
</reference>